<dbReference type="InterPro" id="IPR017946">
    <property type="entry name" value="PLC-like_Pdiesterase_TIM-brl"/>
</dbReference>
<proteinExistence type="predicted"/>
<dbReference type="SUPFAM" id="SSF51695">
    <property type="entry name" value="PLC-like phosphodiesterases"/>
    <property type="match status" value="1"/>
</dbReference>
<name>A0A370GGG8_9BACI</name>
<dbReference type="GO" id="GO:0008081">
    <property type="term" value="F:phosphoric diester hydrolase activity"/>
    <property type="evidence" value="ECO:0007669"/>
    <property type="project" value="InterPro"/>
</dbReference>
<dbReference type="Gene3D" id="3.20.20.190">
    <property type="entry name" value="Phosphatidylinositol (PI) phosphodiesterase"/>
    <property type="match status" value="1"/>
</dbReference>
<dbReference type="EMBL" id="QQAY01000005">
    <property type="protein sequence ID" value="RDI42326.1"/>
    <property type="molecule type" value="Genomic_DNA"/>
</dbReference>
<feature type="chain" id="PRO_5017042097" evidence="1">
    <location>
        <begin position="29"/>
        <end position="313"/>
    </location>
</feature>
<dbReference type="PANTHER" id="PTHR46211">
    <property type="entry name" value="GLYCEROPHOSPHORYL DIESTER PHOSPHODIESTERASE"/>
    <property type="match status" value="1"/>
</dbReference>
<dbReference type="GO" id="GO:0006629">
    <property type="term" value="P:lipid metabolic process"/>
    <property type="evidence" value="ECO:0007669"/>
    <property type="project" value="InterPro"/>
</dbReference>
<feature type="signal peptide" evidence="1">
    <location>
        <begin position="1"/>
        <end position="28"/>
    </location>
</feature>
<dbReference type="CDD" id="cd08601">
    <property type="entry name" value="GDPD_SaGlpQ_like"/>
    <property type="match status" value="1"/>
</dbReference>
<dbReference type="AlphaFoldDB" id="A0A370GGG8"/>
<protein>
    <submittedName>
        <fullName evidence="3">Glycerophosphoryl diester phosphodiesterase</fullName>
    </submittedName>
</protein>
<sequence>MKRKISKMIIGGLALLMASGISTGYASAKEGHDKFLIIGHRGVSGLAPEHTFPSYDLVKKQKGDYIEIDIQMTKDGKLVAMHDTSVDRTTNGTGEVRDKTLEEIKQLDAGSWFNKKYPEYAKPEYNGLKVPTLEEIFQRYGRDAHYYIETKSPDVYPGMEEKLLNLLKKYKLTGQNEESSHVIIQSFSKDSLVKVHKLDPSIPLVQLLWYEKNANGQYAEDTGLTSTPSDLKDSELEEISQYAEGIGMNYSDDGQVFLDKSFVQKARNHGLWVHPYTVNSEQDMKMLLDWGATGMFTNFSGKLYSIYKQYQHQ</sequence>
<evidence type="ECO:0000256" key="1">
    <source>
        <dbReference type="SAM" id="SignalP"/>
    </source>
</evidence>
<dbReference type="PANTHER" id="PTHR46211:SF7">
    <property type="entry name" value="GLYCEROPHOSPHODIESTER PHOSPHODIESTERASE"/>
    <property type="match status" value="1"/>
</dbReference>
<dbReference type="PROSITE" id="PS51704">
    <property type="entry name" value="GP_PDE"/>
    <property type="match status" value="1"/>
</dbReference>
<dbReference type="OrthoDB" id="384721at2"/>
<reference evidence="3 4" key="1">
    <citation type="submission" date="2018-07" db="EMBL/GenBank/DDBJ databases">
        <title>Genomic Encyclopedia of Type Strains, Phase IV (KMG-IV): sequencing the most valuable type-strain genomes for metagenomic binning, comparative biology and taxonomic classification.</title>
        <authorList>
            <person name="Goeker M."/>
        </authorList>
    </citation>
    <scope>NUCLEOTIDE SEQUENCE [LARGE SCALE GENOMIC DNA]</scope>
    <source>
        <strain evidence="3 4">DSM 25281</strain>
    </source>
</reference>
<dbReference type="Pfam" id="PF03009">
    <property type="entry name" value="GDPD"/>
    <property type="match status" value="1"/>
</dbReference>
<organism evidence="3 4">
    <name type="scientific">Falsibacillus pallidus</name>
    <dbReference type="NCBI Taxonomy" id="493781"/>
    <lineage>
        <taxon>Bacteria</taxon>
        <taxon>Bacillati</taxon>
        <taxon>Bacillota</taxon>
        <taxon>Bacilli</taxon>
        <taxon>Bacillales</taxon>
        <taxon>Bacillaceae</taxon>
        <taxon>Falsibacillus</taxon>
    </lineage>
</organism>
<dbReference type="Proteomes" id="UP000255326">
    <property type="component" value="Unassembled WGS sequence"/>
</dbReference>
<evidence type="ECO:0000313" key="3">
    <source>
        <dbReference type="EMBL" id="RDI42326.1"/>
    </source>
</evidence>
<dbReference type="RefSeq" id="WP_114745704.1">
    <property type="nucleotide sequence ID" value="NZ_QQAY01000005.1"/>
</dbReference>
<dbReference type="InterPro" id="IPR030395">
    <property type="entry name" value="GP_PDE_dom"/>
</dbReference>
<feature type="domain" description="GP-PDE" evidence="2">
    <location>
        <begin position="35"/>
        <end position="307"/>
    </location>
</feature>
<comment type="caution">
    <text evidence="3">The sequence shown here is derived from an EMBL/GenBank/DDBJ whole genome shotgun (WGS) entry which is preliminary data.</text>
</comment>
<evidence type="ECO:0000313" key="4">
    <source>
        <dbReference type="Proteomes" id="UP000255326"/>
    </source>
</evidence>
<accession>A0A370GGG8</accession>
<gene>
    <name evidence="3" type="ORF">DFR59_105167</name>
</gene>
<keyword evidence="1" id="KW-0732">Signal</keyword>
<keyword evidence="4" id="KW-1185">Reference proteome</keyword>
<evidence type="ECO:0000259" key="2">
    <source>
        <dbReference type="PROSITE" id="PS51704"/>
    </source>
</evidence>